<dbReference type="GO" id="GO:0046872">
    <property type="term" value="F:metal ion binding"/>
    <property type="evidence" value="ECO:0007669"/>
    <property type="project" value="UniProtKB-KW"/>
</dbReference>
<dbReference type="GO" id="GO:0004130">
    <property type="term" value="F:cytochrome-c peroxidase activity"/>
    <property type="evidence" value="ECO:0007669"/>
    <property type="project" value="TreeGrafter"/>
</dbReference>
<dbReference type="InterPro" id="IPR009056">
    <property type="entry name" value="Cyt_c-like_dom"/>
</dbReference>
<evidence type="ECO:0000256" key="5">
    <source>
        <dbReference type="ARBA" id="ARBA00023002"/>
    </source>
</evidence>
<name>A0A6P2KN93_9BURK</name>
<protein>
    <submittedName>
        <fullName evidence="10">Di-heme cytochrome c peroxidase</fullName>
    </submittedName>
</protein>
<evidence type="ECO:0000256" key="8">
    <source>
        <dbReference type="SAM" id="SignalP"/>
    </source>
</evidence>
<dbReference type="Proteomes" id="UP000494261">
    <property type="component" value="Unassembled WGS sequence"/>
</dbReference>
<feature type="chain" id="PRO_5026915140" evidence="8">
    <location>
        <begin position="30"/>
        <end position="411"/>
    </location>
</feature>
<dbReference type="AlphaFoldDB" id="A0A6P2KN93"/>
<keyword evidence="2 7" id="KW-0349">Heme</keyword>
<evidence type="ECO:0000256" key="3">
    <source>
        <dbReference type="ARBA" id="ARBA00022723"/>
    </source>
</evidence>
<feature type="domain" description="Cytochrome c" evidence="9">
    <location>
        <begin position="34"/>
        <end position="164"/>
    </location>
</feature>
<evidence type="ECO:0000259" key="9">
    <source>
        <dbReference type="PROSITE" id="PS51007"/>
    </source>
</evidence>
<dbReference type="InterPro" id="IPR004852">
    <property type="entry name" value="Di-haem_cyt_c_peroxidsae"/>
</dbReference>
<evidence type="ECO:0000256" key="4">
    <source>
        <dbReference type="ARBA" id="ARBA00022729"/>
    </source>
</evidence>
<evidence type="ECO:0000256" key="2">
    <source>
        <dbReference type="ARBA" id="ARBA00022617"/>
    </source>
</evidence>
<proteinExistence type="predicted"/>
<dbReference type="Pfam" id="PF03150">
    <property type="entry name" value="CCP_MauG"/>
    <property type="match status" value="1"/>
</dbReference>
<dbReference type="EMBL" id="CABVQC010000015">
    <property type="protein sequence ID" value="VWB58205.1"/>
    <property type="molecule type" value="Genomic_DNA"/>
</dbReference>
<keyword evidence="3 7" id="KW-0479">Metal-binding</keyword>
<dbReference type="SUPFAM" id="SSF46626">
    <property type="entry name" value="Cytochrome c"/>
    <property type="match status" value="2"/>
</dbReference>
<sequence>MLGDVCRSGGWRALGAALAIWACAAPAGAAGPSDAAALGKLMFFDPSLSASGRMSCATCHSPEHAYGPPNGLAAQFGGADLKRQGTRAVPSLRYVLNRTPIWSHPKAASVAERLTETDNAPIGGFGWDGRFDRLRDQASFPLLNPDEMANPSAEAVVAKLRRAPYANRFRKVFGEHAFDDSKQAFANAALAIERFELEDPSFRPYTSKFDYYLDGKVELSAQEMRGKRLFDDPARGNCASCHIDQPGVNGAHPLLTDFTFEALGVPRNRELRANANPDYYDLGLCGPVRADQSADRSNCGLFKTPTLRNTATRRVFFHNGRFHTLKDALRFYVQRDTSPEKLYVSDTHRHVVKFDDLPANLRSNVDTTDEPLTRKRGEPPVWSEADIADVEAFLSTLNDGYASKHPPSPGR</sequence>
<organism evidence="10 11">
    <name type="scientific">Burkholderia aenigmatica</name>
    <dbReference type="NCBI Taxonomy" id="2015348"/>
    <lineage>
        <taxon>Bacteria</taxon>
        <taxon>Pseudomonadati</taxon>
        <taxon>Pseudomonadota</taxon>
        <taxon>Betaproteobacteria</taxon>
        <taxon>Burkholderiales</taxon>
        <taxon>Burkholderiaceae</taxon>
        <taxon>Burkholderia</taxon>
        <taxon>Burkholderia cepacia complex</taxon>
    </lineage>
</organism>
<dbReference type="InterPro" id="IPR051395">
    <property type="entry name" value="Cytochrome_c_Peroxidase/MauG"/>
</dbReference>
<gene>
    <name evidence="10" type="ORF">BLA13014_02579</name>
</gene>
<reference evidence="10 11" key="1">
    <citation type="submission" date="2019-09" db="EMBL/GenBank/DDBJ databases">
        <authorList>
            <person name="Depoorter E."/>
        </authorList>
    </citation>
    <scope>NUCLEOTIDE SEQUENCE [LARGE SCALE GENOMIC DNA]</scope>
    <source>
        <strain evidence="10">LMG 13014</strain>
    </source>
</reference>
<accession>A0A6P2KN93</accession>
<dbReference type="GO" id="GO:0020037">
    <property type="term" value="F:heme binding"/>
    <property type="evidence" value="ECO:0007669"/>
    <property type="project" value="InterPro"/>
</dbReference>
<dbReference type="PROSITE" id="PS51007">
    <property type="entry name" value="CYTC"/>
    <property type="match status" value="2"/>
</dbReference>
<keyword evidence="4 8" id="KW-0732">Signal</keyword>
<evidence type="ECO:0000313" key="11">
    <source>
        <dbReference type="Proteomes" id="UP000494261"/>
    </source>
</evidence>
<dbReference type="InterPro" id="IPR036909">
    <property type="entry name" value="Cyt_c-like_dom_sf"/>
</dbReference>
<keyword evidence="10" id="KW-0575">Peroxidase</keyword>
<feature type="signal peptide" evidence="8">
    <location>
        <begin position="1"/>
        <end position="29"/>
    </location>
</feature>
<evidence type="ECO:0000256" key="1">
    <source>
        <dbReference type="ARBA" id="ARBA00004196"/>
    </source>
</evidence>
<dbReference type="GO" id="GO:0030313">
    <property type="term" value="C:cell envelope"/>
    <property type="evidence" value="ECO:0007669"/>
    <property type="project" value="UniProtKB-SubCell"/>
</dbReference>
<comment type="subcellular location">
    <subcellularLocation>
        <location evidence="1">Cell envelope</location>
    </subcellularLocation>
</comment>
<keyword evidence="5" id="KW-0560">Oxidoreductase</keyword>
<feature type="domain" description="Cytochrome c" evidence="9">
    <location>
        <begin position="221"/>
        <end position="398"/>
    </location>
</feature>
<dbReference type="PANTHER" id="PTHR30600">
    <property type="entry name" value="CYTOCHROME C PEROXIDASE-RELATED"/>
    <property type="match status" value="1"/>
</dbReference>
<keyword evidence="6 7" id="KW-0408">Iron</keyword>
<dbReference type="PANTHER" id="PTHR30600:SF10">
    <property type="entry name" value="BLL6722 PROTEIN"/>
    <property type="match status" value="1"/>
</dbReference>
<dbReference type="Gene3D" id="1.10.760.10">
    <property type="entry name" value="Cytochrome c-like domain"/>
    <property type="match status" value="2"/>
</dbReference>
<evidence type="ECO:0000256" key="6">
    <source>
        <dbReference type="ARBA" id="ARBA00023004"/>
    </source>
</evidence>
<evidence type="ECO:0000313" key="10">
    <source>
        <dbReference type="EMBL" id="VWB58205.1"/>
    </source>
</evidence>
<evidence type="ECO:0000256" key="7">
    <source>
        <dbReference type="PROSITE-ProRule" id="PRU00433"/>
    </source>
</evidence>
<dbReference type="GO" id="GO:0009055">
    <property type="term" value="F:electron transfer activity"/>
    <property type="evidence" value="ECO:0007669"/>
    <property type="project" value="InterPro"/>
</dbReference>